<dbReference type="GO" id="GO:0016559">
    <property type="term" value="P:peroxisome fission"/>
    <property type="evidence" value="ECO:0007669"/>
    <property type="project" value="InterPro"/>
</dbReference>
<accession>A0A1Y2I480</accession>
<evidence type="ECO:0000256" key="2">
    <source>
        <dbReference type="ARBA" id="ARBA00023136"/>
    </source>
</evidence>
<dbReference type="Pfam" id="PF05648">
    <property type="entry name" value="PEX11"/>
    <property type="match status" value="1"/>
</dbReference>
<gene>
    <name evidence="6" type="ORF">BCR44DRAFT_341146</name>
</gene>
<evidence type="ECO:0000256" key="4">
    <source>
        <dbReference type="ARBA" id="ARBA00046271"/>
    </source>
</evidence>
<protein>
    <submittedName>
        <fullName evidence="6">Uncharacterized protein</fullName>
    </submittedName>
</protein>
<dbReference type="PANTHER" id="PTHR12652">
    <property type="entry name" value="PEROXISOMAL BIOGENESIS FACTOR 11"/>
    <property type="match status" value="1"/>
</dbReference>
<feature type="region of interest" description="Disordered" evidence="5">
    <location>
        <begin position="210"/>
        <end position="229"/>
    </location>
</feature>
<evidence type="ECO:0000313" key="6">
    <source>
        <dbReference type="EMBL" id="ORZ41666.1"/>
    </source>
</evidence>
<keyword evidence="2" id="KW-0472">Membrane</keyword>
<keyword evidence="1" id="KW-0962">Peroxisome biogenesis</keyword>
<dbReference type="InterPro" id="IPR008733">
    <property type="entry name" value="PEX11"/>
</dbReference>
<dbReference type="AlphaFoldDB" id="A0A1Y2I480"/>
<sequence>MPIRFTFWSSSTRPSSSSSYHAFRLFRVRVRIHLLSPVLALLVMKIVQYLFKVVLWADLVSKTTHPTAHARISAVVSQFSMTRRILRLGHVNEPYAELRDLIVHEGGLRGTVLKPGLSVKERFVQVLAWYNPAAGIVNDVVDDTICLAKMGAIDKSWAKRLDMTSTRLWFSTILVDLYDNYRGQQKLTADVARKRRDLATLNAQALAYPSPASSPIMTPSSSSSASPSPIQEQIRTARTALQAAEFKLWMQRVSFAKLMADFAFCWVDFRQLSGHRADGVQAVAGFCAALLGTYKIWVKCR</sequence>
<evidence type="ECO:0000256" key="5">
    <source>
        <dbReference type="SAM" id="MobiDB-lite"/>
    </source>
</evidence>
<reference evidence="6 7" key="1">
    <citation type="submission" date="2016-07" db="EMBL/GenBank/DDBJ databases">
        <title>Pervasive Adenine N6-methylation of Active Genes in Fungi.</title>
        <authorList>
            <consortium name="DOE Joint Genome Institute"/>
            <person name="Mondo S.J."/>
            <person name="Dannebaum R.O."/>
            <person name="Kuo R.C."/>
            <person name="Labutti K."/>
            <person name="Haridas S."/>
            <person name="Kuo A."/>
            <person name="Salamov A."/>
            <person name="Ahrendt S.R."/>
            <person name="Lipzen A."/>
            <person name="Sullivan W."/>
            <person name="Andreopoulos W.B."/>
            <person name="Clum A."/>
            <person name="Lindquist E."/>
            <person name="Daum C."/>
            <person name="Ramamoorthy G.K."/>
            <person name="Gryganskyi A."/>
            <person name="Culley D."/>
            <person name="Magnuson J.K."/>
            <person name="James T.Y."/>
            <person name="O'Malley M.A."/>
            <person name="Stajich J.E."/>
            <person name="Spatafora J.W."/>
            <person name="Visel A."/>
            <person name="Grigoriev I.V."/>
        </authorList>
    </citation>
    <scope>NUCLEOTIDE SEQUENCE [LARGE SCALE GENOMIC DNA]</scope>
    <source>
        <strain evidence="6 7">PL171</strain>
    </source>
</reference>
<comment type="subcellular location">
    <subcellularLocation>
        <location evidence="4">Peroxisome membrane</location>
    </subcellularLocation>
</comment>
<dbReference type="PANTHER" id="PTHR12652:SF19">
    <property type="entry name" value="PEROXISOMAL BIOGENESIS FACTOR 11"/>
    <property type="match status" value="1"/>
</dbReference>
<dbReference type="STRING" id="765915.A0A1Y2I480"/>
<dbReference type="GO" id="GO:0005778">
    <property type="term" value="C:peroxisomal membrane"/>
    <property type="evidence" value="ECO:0007669"/>
    <property type="project" value="UniProtKB-SubCell"/>
</dbReference>
<proteinExistence type="predicted"/>
<dbReference type="EMBL" id="MCFL01000001">
    <property type="protein sequence ID" value="ORZ41666.1"/>
    <property type="molecule type" value="Genomic_DNA"/>
</dbReference>
<dbReference type="OrthoDB" id="411017at2759"/>
<evidence type="ECO:0000313" key="7">
    <source>
        <dbReference type="Proteomes" id="UP000193411"/>
    </source>
</evidence>
<comment type="caution">
    <text evidence="6">The sequence shown here is derived from an EMBL/GenBank/DDBJ whole genome shotgun (WGS) entry which is preliminary data.</text>
</comment>
<dbReference type="Proteomes" id="UP000193411">
    <property type="component" value="Unassembled WGS sequence"/>
</dbReference>
<keyword evidence="3" id="KW-0576">Peroxisome</keyword>
<organism evidence="6 7">
    <name type="scientific">Catenaria anguillulae PL171</name>
    <dbReference type="NCBI Taxonomy" id="765915"/>
    <lineage>
        <taxon>Eukaryota</taxon>
        <taxon>Fungi</taxon>
        <taxon>Fungi incertae sedis</taxon>
        <taxon>Blastocladiomycota</taxon>
        <taxon>Blastocladiomycetes</taxon>
        <taxon>Blastocladiales</taxon>
        <taxon>Catenariaceae</taxon>
        <taxon>Catenaria</taxon>
    </lineage>
</organism>
<name>A0A1Y2I480_9FUNG</name>
<keyword evidence="7" id="KW-1185">Reference proteome</keyword>
<evidence type="ECO:0000256" key="1">
    <source>
        <dbReference type="ARBA" id="ARBA00022593"/>
    </source>
</evidence>
<evidence type="ECO:0000256" key="3">
    <source>
        <dbReference type="ARBA" id="ARBA00023140"/>
    </source>
</evidence>